<feature type="domain" description="GRF-type" evidence="7">
    <location>
        <begin position="33"/>
        <end position="75"/>
    </location>
</feature>
<dbReference type="AlphaFoldDB" id="A0A8X8AN61"/>
<evidence type="ECO:0000256" key="1">
    <source>
        <dbReference type="ARBA" id="ARBA00022723"/>
    </source>
</evidence>
<evidence type="ECO:0000256" key="4">
    <source>
        <dbReference type="PROSITE-ProRule" id="PRU01343"/>
    </source>
</evidence>
<evidence type="ECO:0000256" key="2">
    <source>
        <dbReference type="ARBA" id="ARBA00022771"/>
    </source>
</evidence>
<keyword evidence="9" id="KW-1185">Reference proteome</keyword>
<keyword evidence="5" id="KW-0175">Coiled coil</keyword>
<dbReference type="InterPro" id="IPR010666">
    <property type="entry name" value="Znf_GRF"/>
</dbReference>
<gene>
    <name evidence="8" type="ORF">Bca52824_027480</name>
</gene>
<accession>A0A8X8AN61</accession>
<evidence type="ECO:0000256" key="5">
    <source>
        <dbReference type="SAM" id="Coils"/>
    </source>
</evidence>
<evidence type="ECO:0000256" key="3">
    <source>
        <dbReference type="ARBA" id="ARBA00022833"/>
    </source>
</evidence>
<dbReference type="OrthoDB" id="1103794at2759"/>
<evidence type="ECO:0000313" key="9">
    <source>
        <dbReference type="Proteomes" id="UP000886595"/>
    </source>
</evidence>
<protein>
    <recommendedName>
        <fullName evidence="7">GRF-type domain-containing protein</fullName>
    </recommendedName>
</protein>
<dbReference type="Pfam" id="PF06839">
    <property type="entry name" value="Zn_ribbon_GRF"/>
    <property type="match status" value="1"/>
</dbReference>
<comment type="caution">
    <text evidence="8">The sequence shown here is derived from an EMBL/GenBank/DDBJ whole genome shotgun (WGS) entry which is preliminary data.</text>
</comment>
<feature type="compositionally biased region" description="Low complexity" evidence="6">
    <location>
        <begin position="1"/>
        <end position="17"/>
    </location>
</feature>
<dbReference type="Proteomes" id="UP000886595">
    <property type="component" value="Unassembled WGS sequence"/>
</dbReference>
<feature type="coiled-coil region" evidence="5">
    <location>
        <begin position="80"/>
        <end position="107"/>
    </location>
</feature>
<evidence type="ECO:0000313" key="8">
    <source>
        <dbReference type="EMBL" id="KAG2307732.1"/>
    </source>
</evidence>
<feature type="region of interest" description="Disordered" evidence="6">
    <location>
        <begin position="1"/>
        <end position="29"/>
    </location>
</feature>
<keyword evidence="2 4" id="KW-0863">Zinc-finger</keyword>
<evidence type="ECO:0000259" key="7">
    <source>
        <dbReference type="PROSITE" id="PS51999"/>
    </source>
</evidence>
<dbReference type="PROSITE" id="PS51999">
    <property type="entry name" value="ZF_GRF"/>
    <property type="match status" value="1"/>
</dbReference>
<evidence type="ECO:0000256" key="6">
    <source>
        <dbReference type="SAM" id="MobiDB-lite"/>
    </source>
</evidence>
<dbReference type="EMBL" id="JAAMPC010000006">
    <property type="protein sequence ID" value="KAG2307732.1"/>
    <property type="molecule type" value="Genomic_DNA"/>
</dbReference>
<keyword evidence="1" id="KW-0479">Metal-binding</keyword>
<sequence length="128" mass="14105">MSDLSKGSSSSQPASSRSRTRRGGRGRGISRYCRCGEEAVIRTSGTAKNPGRLFYCCPHGSEGDKYHLFTWTDERIVEEVEDLKVVLRDVQDEVSDLRCEIVRVATQLDQNKAMLEMSAKGGGCCGIL</sequence>
<reference evidence="8 9" key="1">
    <citation type="submission" date="2020-02" db="EMBL/GenBank/DDBJ databases">
        <authorList>
            <person name="Ma Q."/>
            <person name="Huang Y."/>
            <person name="Song X."/>
            <person name="Pei D."/>
        </authorList>
    </citation>
    <scope>NUCLEOTIDE SEQUENCE [LARGE SCALE GENOMIC DNA]</scope>
    <source>
        <strain evidence="8">Sxm20200214</strain>
        <tissue evidence="8">Leaf</tissue>
    </source>
</reference>
<proteinExistence type="predicted"/>
<dbReference type="PANTHER" id="PTHR33248">
    <property type="entry name" value="ZINC ION-BINDING PROTEIN"/>
    <property type="match status" value="1"/>
</dbReference>
<organism evidence="8 9">
    <name type="scientific">Brassica carinata</name>
    <name type="common">Ethiopian mustard</name>
    <name type="synonym">Abyssinian cabbage</name>
    <dbReference type="NCBI Taxonomy" id="52824"/>
    <lineage>
        <taxon>Eukaryota</taxon>
        <taxon>Viridiplantae</taxon>
        <taxon>Streptophyta</taxon>
        <taxon>Embryophyta</taxon>
        <taxon>Tracheophyta</taxon>
        <taxon>Spermatophyta</taxon>
        <taxon>Magnoliopsida</taxon>
        <taxon>eudicotyledons</taxon>
        <taxon>Gunneridae</taxon>
        <taxon>Pentapetalae</taxon>
        <taxon>rosids</taxon>
        <taxon>malvids</taxon>
        <taxon>Brassicales</taxon>
        <taxon>Brassicaceae</taxon>
        <taxon>Brassiceae</taxon>
        <taxon>Brassica</taxon>
    </lineage>
</organism>
<dbReference type="GO" id="GO:0008270">
    <property type="term" value="F:zinc ion binding"/>
    <property type="evidence" value="ECO:0007669"/>
    <property type="project" value="UniProtKB-KW"/>
</dbReference>
<name>A0A8X8AN61_BRACI</name>
<keyword evidence="3" id="KW-0862">Zinc</keyword>